<comment type="caution">
    <text evidence="2">The sequence shown here is derived from an EMBL/GenBank/DDBJ whole genome shotgun (WGS) entry which is preliminary data.</text>
</comment>
<dbReference type="OrthoDB" id="1200496at2"/>
<dbReference type="eggNOG" id="ENOG50338PA">
    <property type="taxonomic scope" value="Bacteria"/>
</dbReference>
<evidence type="ECO:0000313" key="3">
    <source>
        <dbReference type="Proteomes" id="UP000002945"/>
    </source>
</evidence>
<proteinExistence type="predicted"/>
<feature type="transmembrane region" description="Helical" evidence="1">
    <location>
        <begin position="12"/>
        <end position="33"/>
    </location>
</feature>
<accession>A9E056</accession>
<dbReference type="STRING" id="391587.KAOT1_05337"/>
<dbReference type="HOGENOM" id="CLU_1382544_0_0_10"/>
<keyword evidence="1" id="KW-0812">Transmembrane</keyword>
<sequence length="197" mass="23502">MKRQTNKLKNPRSIFPLITILGMTLLILCSSFYNKEWYFDWSGIRPQIKDSIEVAKYYGIDAKYVGYANRKSNQYDRQRWLMKNATRQELEKLTTYPDETIKAIAYKGLLRDPSITRNDKFSIVLKVFKNHPEYIYYTRGCVAERMELSQYLMENVLLENFIFDPDNRKFHKGFNFTAAQEQHLLNKYYTLADKDVN</sequence>
<dbReference type="RefSeq" id="WP_007093636.1">
    <property type="nucleotide sequence ID" value="NZ_CP142125.1"/>
</dbReference>
<keyword evidence="3" id="KW-1185">Reference proteome</keyword>
<dbReference type="EMBL" id="ABIB01000006">
    <property type="protein sequence ID" value="EDP95801.1"/>
    <property type="molecule type" value="Genomic_DNA"/>
</dbReference>
<organism evidence="2 3">
    <name type="scientific">Kordia algicida OT-1</name>
    <dbReference type="NCBI Taxonomy" id="391587"/>
    <lineage>
        <taxon>Bacteria</taxon>
        <taxon>Pseudomonadati</taxon>
        <taxon>Bacteroidota</taxon>
        <taxon>Flavobacteriia</taxon>
        <taxon>Flavobacteriales</taxon>
        <taxon>Flavobacteriaceae</taxon>
        <taxon>Kordia</taxon>
    </lineage>
</organism>
<evidence type="ECO:0000313" key="2">
    <source>
        <dbReference type="EMBL" id="EDP95801.1"/>
    </source>
</evidence>
<protein>
    <submittedName>
        <fullName evidence="2">Uncharacterized protein</fullName>
    </submittedName>
</protein>
<gene>
    <name evidence="2" type="ORF">KAOT1_05337</name>
</gene>
<keyword evidence="1" id="KW-1133">Transmembrane helix</keyword>
<keyword evidence="1" id="KW-0472">Membrane</keyword>
<reference evidence="2 3" key="1">
    <citation type="journal article" date="2011" name="J. Bacteriol.">
        <title>Genome sequence of the algicidal bacterium Kordia algicida OT-1.</title>
        <authorList>
            <person name="Lee H.S."/>
            <person name="Kang S.G."/>
            <person name="Kwon K.K."/>
            <person name="Lee J.H."/>
            <person name="Kim S.J."/>
        </authorList>
    </citation>
    <scope>NUCLEOTIDE SEQUENCE [LARGE SCALE GENOMIC DNA]</scope>
    <source>
        <strain evidence="2 3">OT-1</strain>
    </source>
</reference>
<name>A9E056_9FLAO</name>
<evidence type="ECO:0000256" key="1">
    <source>
        <dbReference type="SAM" id="Phobius"/>
    </source>
</evidence>
<dbReference type="Proteomes" id="UP000002945">
    <property type="component" value="Unassembled WGS sequence"/>
</dbReference>
<dbReference type="AlphaFoldDB" id="A9E056"/>